<comment type="caution">
    <text evidence="2">The sequence shown here is derived from an EMBL/GenBank/DDBJ whole genome shotgun (WGS) entry which is preliminary data.</text>
</comment>
<reference evidence="2 3" key="1">
    <citation type="submission" date="2019-02" db="EMBL/GenBank/DDBJ databases">
        <title>Deep-cultivation of Planctomycetes and their phenomic and genomic characterization uncovers novel biology.</title>
        <authorList>
            <person name="Wiegand S."/>
            <person name="Jogler M."/>
            <person name="Boedeker C."/>
            <person name="Pinto D."/>
            <person name="Vollmers J."/>
            <person name="Rivas-Marin E."/>
            <person name="Kohn T."/>
            <person name="Peeters S.H."/>
            <person name="Heuer A."/>
            <person name="Rast P."/>
            <person name="Oberbeckmann S."/>
            <person name="Bunk B."/>
            <person name="Jeske O."/>
            <person name="Meyerdierks A."/>
            <person name="Storesund J.E."/>
            <person name="Kallscheuer N."/>
            <person name="Luecker S."/>
            <person name="Lage O.M."/>
            <person name="Pohl T."/>
            <person name="Merkel B.J."/>
            <person name="Hornburger P."/>
            <person name="Mueller R.-W."/>
            <person name="Bruemmer F."/>
            <person name="Labrenz M."/>
            <person name="Spormann A.M."/>
            <person name="Op Den Camp H."/>
            <person name="Overmann J."/>
            <person name="Amann R."/>
            <person name="Jetten M.S.M."/>
            <person name="Mascher T."/>
            <person name="Medema M.H."/>
            <person name="Devos D.P."/>
            <person name="Kaster A.-K."/>
            <person name="Ovreas L."/>
            <person name="Rohde M."/>
            <person name="Galperin M.Y."/>
            <person name="Jogler C."/>
        </authorList>
    </citation>
    <scope>NUCLEOTIDE SEQUENCE [LARGE SCALE GENOMIC DNA]</scope>
    <source>
        <strain evidence="2 3">Pla123a</strain>
    </source>
</reference>
<organism evidence="2 3">
    <name type="scientific">Posidoniimonas polymericola</name>
    <dbReference type="NCBI Taxonomy" id="2528002"/>
    <lineage>
        <taxon>Bacteria</taxon>
        <taxon>Pseudomonadati</taxon>
        <taxon>Planctomycetota</taxon>
        <taxon>Planctomycetia</taxon>
        <taxon>Pirellulales</taxon>
        <taxon>Lacipirellulaceae</taxon>
        <taxon>Posidoniimonas</taxon>
    </lineage>
</organism>
<protein>
    <recommendedName>
        <fullName evidence="4">Transmembrane protein</fullName>
    </recommendedName>
</protein>
<evidence type="ECO:0000256" key="1">
    <source>
        <dbReference type="SAM" id="Phobius"/>
    </source>
</evidence>
<dbReference type="EMBL" id="SJPO01000009">
    <property type="protein sequence ID" value="TWT73763.1"/>
    <property type="molecule type" value="Genomic_DNA"/>
</dbReference>
<keyword evidence="1" id="KW-1133">Transmembrane helix</keyword>
<feature type="transmembrane region" description="Helical" evidence="1">
    <location>
        <begin position="118"/>
        <end position="136"/>
    </location>
</feature>
<evidence type="ECO:0000313" key="2">
    <source>
        <dbReference type="EMBL" id="TWT73763.1"/>
    </source>
</evidence>
<keyword evidence="1" id="KW-0812">Transmembrane</keyword>
<evidence type="ECO:0008006" key="4">
    <source>
        <dbReference type="Google" id="ProtNLM"/>
    </source>
</evidence>
<sequence length="328" mass="36569">MRIPRYWAESRRQRRQAGRQVTVRRFGWSDEGVEGAQRHADQRAEVALDQAWQGRDVLRREPKVAYNGAEGVPIREEIVAEHGSTIITRNSYGALCLNTPDVLFADIDFPTGTLGCRAVALIALAAAAVLIGAAAADGTTTVVAAVLLTPFVVGVTLWLASLLVRLTRRVRGGQPAIALRRIQAYAESRRDWQLRVYRTPAGLRVLAMHQLFDPTDEATHQLFASLGVDPVYALMCRRQACFRARVTPKPWRIGWGEYIKPRRGVWPIAEERLPARRAWVAEYEQAARNHAACEYVTSFGTGRTHEKARAVQKLHDELCRATSGLPTA</sequence>
<dbReference type="RefSeq" id="WP_146589553.1">
    <property type="nucleotide sequence ID" value="NZ_SJPO01000009.1"/>
</dbReference>
<dbReference type="OrthoDB" id="877274at2"/>
<keyword evidence="1" id="KW-0472">Membrane</keyword>
<dbReference type="AlphaFoldDB" id="A0A5C5YFZ1"/>
<proteinExistence type="predicted"/>
<name>A0A5C5YFZ1_9BACT</name>
<keyword evidence="3" id="KW-1185">Reference proteome</keyword>
<gene>
    <name evidence="2" type="ORF">Pla123a_36570</name>
</gene>
<dbReference type="Proteomes" id="UP000318478">
    <property type="component" value="Unassembled WGS sequence"/>
</dbReference>
<evidence type="ECO:0000313" key="3">
    <source>
        <dbReference type="Proteomes" id="UP000318478"/>
    </source>
</evidence>
<accession>A0A5C5YFZ1</accession>
<feature type="transmembrane region" description="Helical" evidence="1">
    <location>
        <begin position="142"/>
        <end position="164"/>
    </location>
</feature>